<sequence length="56" mass="6164">MAIELEELEVADENGEGRLRGPVRGFGAREGPVEELQGREGVTTTESWRSTMKSSK</sequence>
<dbReference type="Proteomes" id="UP000075230">
    <property type="component" value="Unassembled WGS sequence"/>
</dbReference>
<proteinExistence type="predicted"/>
<keyword evidence="2" id="KW-0560">Oxidoreductase</keyword>
<feature type="compositionally biased region" description="Polar residues" evidence="1">
    <location>
        <begin position="42"/>
        <end position="56"/>
    </location>
</feature>
<reference evidence="3" key="2">
    <citation type="submission" date="2016-02" db="EMBL/GenBank/DDBJ databases">
        <title>Genome sequencing of Aspergillus luchuensis NBRC 4314.</title>
        <authorList>
            <person name="Yamada O."/>
        </authorList>
    </citation>
    <scope>NUCLEOTIDE SEQUENCE [LARGE SCALE GENOMIC DNA]</scope>
    <source>
        <strain evidence="3">RIB 2604</strain>
    </source>
</reference>
<gene>
    <name evidence="2" type="ORF">RIB2604_02102440</name>
</gene>
<accession>A0A146FKD9</accession>
<name>A0A146FKD9_ASPKA</name>
<dbReference type="AlphaFoldDB" id="A0A146FKD9"/>
<feature type="compositionally biased region" description="Acidic residues" evidence="1">
    <location>
        <begin position="1"/>
        <end position="14"/>
    </location>
</feature>
<evidence type="ECO:0000256" key="1">
    <source>
        <dbReference type="SAM" id="MobiDB-lite"/>
    </source>
</evidence>
<dbReference type="EMBL" id="BCWF01000021">
    <property type="protein sequence ID" value="GAT26564.1"/>
    <property type="molecule type" value="Genomic_DNA"/>
</dbReference>
<organism evidence="2 3">
    <name type="scientific">Aspergillus kawachii</name>
    <name type="common">White koji mold</name>
    <name type="synonym">Aspergillus awamori var. kawachi</name>
    <dbReference type="NCBI Taxonomy" id="1069201"/>
    <lineage>
        <taxon>Eukaryota</taxon>
        <taxon>Fungi</taxon>
        <taxon>Dikarya</taxon>
        <taxon>Ascomycota</taxon>
        <taxon>Pezizomycotina</taxon>
        <taxon>Eurotiomycetes</taxon>
        <taxon>Eurotiomycetidae</taxon>
        <taxon>Eurotiales</taxon>
        <taxon>Aspergillaceae</taxon>
        <taxon>Aspergillus</taxon>
        <taxon>Aspergillus subgen. Circumdati</taxon>
    </lineage>
</organism>
<feature type="region of interest" description="Disordered" evidence="1">
    <location>
        <begin position="1"/>
        <end position="56"/>
    </location>
</feature>
<evidence type="ECO:0000313" key="3">
    <source>
        <dbReference type="Proteomes" id="UP000075230"/>
    </source>
</evidence>
<comment type="caution">
    <text evidence="2">The sequence shown here is derived from an EMBL/GenBank/DDBJ whole genome shotgun (WGS) entry which is preliminary data.</text>
</comment>
<evidence type="ECO:0000313" key="2">
    <source>
        <dbReference type="EMBL" id="GAT26564.1"/>
    </source>
</evidence>
<dbReference type="GO" id="GO:0004497">
    <property type="term" value="F:monooxygenase activity"/>
    <property type="evidence" value="ECO:0007669"/>
    <property type="project" value="UniProtKB-KW"/>
</dbReference>
<protein>
    <submittedName>
        <fullName evidence="2">Flavin-binding monooxygenase</fullName>
    </submittedName>
</protein>
<keyword evidence="2" id="KW-0503">Monooxygenase</keyword>
<reference evidence="2 3" key="1">
    <citation type="journal article" date="2016" name="DNA Res.">
        <title>Genome sequence of Aspergillus luchuensis NBRC 4314.</title>
        <authorList>
            <person name="Yamada O."/>
            <person name="Machida M."/>
            <person name="Hosoyama A."/>
            <person name="Goto M."/>
            <person name="Takahashi T."/>
            <person name="Futagami T."/>
            <person name="Yamagata Y."/>
            <person name="Takeuchi M."/>
            <person name="Kobayashi T."/>
            <person name="Koike H."/>
            <person name="Abe K."/>
            <person name="Asai K."/>
            <person name="Arita M."/>
            <person name="Fujita N."/>
            <person name="Fukuda K."/>
            <person name="Higa K."/>
            <person name="Horikawa H."/>
            <person name="Ishikawa T."/>
            <person name="Jinno K."/>
            <person name="Kato Y."/>
            <person name="Kirimura K."/>
            <person name="Mizutani O."/>
            <person name="Nakasone K."/>
            <person name="Sano M."/>
            <person name="Shiraishi Y."/>
            <person name="Tsukahara M."/>
            <person name="Gomi K."/>
        </authorList>
    </citation>
    <scope>NUCLEOTIDE SEQUENCE [LARGE SCALE GENOMIC DNA]</scope>
    <source>
        <strain evidence="2 3">RIB 2604</strain>
    </source>
</reference>